<evidence type="ECO:0000313" key="3">
    <source>
        <dbReference type="Proteomes" id="UP000536835"/>
    </source>
</evidence>
<organism evidence="2 3">
    <name type="scientific">Parvularcula mediterranea</name>
    <dbReference type="NCBI Taxonomy" id="2732508"/>
    <lineage>
        <taxon>Bacteria</taxon>
        <taxon>Pseudomonadati</taxon>
        <taxon>Pseudomonadota</taxon>
        <taxon>Alphaproteobacteria</taxon>
        <taxon>Parvularculales</taxon>
        <taxon>Parvularculaceae</taxon>
        <taxon>Parvularcula</taxon>
    </lineage>
</organism>
<dbReference type="Proteomes" id="UP000536835">
    <property type="component" value="Unassembled WGS sequence"/>
</dbReference>
<keyword evidence="1" id="KW-0812">Transmembrane</keyword>
<comment type="caution">
    <text evidence="2">The sequence shown here is derived from an EMBL/GenBank/DDBJ whole genome shotgun (WGS) entry which is preliminary data.</text>
</comment>
<accession>A0A7Y3RL92</accession>
<gene>
    <name evidence="2" type="ORF">HK107_07360</name>
</gene>
<reference evidence="2 3" key="1">
    <citation type="submission" date="2020-05" db="EMBL/GenBank/DDBJ databases">
        <title>Parvularcula mediterraneae sp. nov., isolated from polypropylene straw from shallow seawater of the seashore of Laganas in Zakynthos island, Greece.</title>
        <authorList>
            <person name="Szabo I."/>
            <person name="Al-Omari J."/>
            <person name="Rado J."/>
            <person name="Szerdahelyi G.S."/>
        </authorList>
    </citation>
    <scope>NUCLEOTIDE SEQUENCE [LARGE SCALE GENOMIC DNA]</scope>
    <source>
        <strain evidence="2 3">ZS-1/3</strain>
    </source>
</reference>
<dbReference type="AlphaFoldDB" id="A0A7Y3RL92"/>
<keyword evidence="3" id="KW-1185">Reference proteome</keyword>
<evidence type="ECO:0000256" key="1">
    <source>
        <dbReference type="SAM" id="Phobius"/>
    </source>
</evidence>
<protein>
    <submittedName>
        <fullName evidence="2">Uncharacterized protein</fullName>
    </submittedName>
</protein>
<keyword evidence="1" id="KW-0472">Membrane</keyword>
<dbReference type="RefSeq" id="WP_173198118.1">
    <property type="nucleotide sequence ID" value="NZ_JABFCX010000002.1"/>
</dbReference>
<feature type="transmembrane region" description="Helical" evidence="1">
    <location>
        <begin position="60"/>
        <end position="84"/>
    </location>
</feature>
<sequence>MKTLRMVAWIAVALAIALIGADFISSLEAGQPVIRTAREILNLLPGVAIDPMRSEGVMGFFQLFLDLPLWMIIGVIGLIATILIRPVD</sequence>
<dbReference type="EMBL" id="JABFCX010000002">
    <property type="protein sequence ID" value="NNU16138.1"/>
    <property type="molecule type" value="Genomic_DNA"/>
</dbReference>
<evidence type="ECO:0000313" key="2">
    <source>
        <dbReference type="EMBL" id="NNU16138.1"/>
    </source>
</evidence>
<keyword evidence="1" id="KW-1133">Transmembrane helix</keyword>
<proteinExistence type="predicted"/>
<name>A0A7Y3RL92_9PROT</name>